<organism evidence="1 2">
    <name type="scientific">Paenibacillus terreus</name>
    <dbReference type="NCBI Taxonomy" id="1387834"/>
    <lineage>
        <taxon>Bacteria</taxon>
        <taxon>Bacillati</taxon>
        <taxon>Bacillota</taxon>
        <taxon>Bacilli</taxon>
        <taxon>Bacillales</taxon>
        <taxon>Paenibacillaceae</taxon>
        <taxon>Paenibacillus</taxon>
    </lineage>
</organism>
<comment type="caution">
    <text evidence="1">The sequence shown here is derived from an EMBL/GenBank/DDBJ whole genome shotgun (WGS) entry which is preliminary data.</text>
</comment>
<evidence type="ECO:0008006" key="3">
    <source>
        <dbReference type="Google" id="ProtNLM"/>
    </source>
</evidence>
<protein>
    <recommendedName>
        <fullName evidence="3">Phospholipase C/D domain-containing protein</fullName>
    </recommendedName>
</protein>
<dbReference type="RefSeq" id="WP_375525114.1">
    <property type="nucleotide sequence ID" value="NZ_JBHILM010000009.1"/>
</dbReference>
<evidence type="ECO:0000313" key="2">
    <source>
        <dbReference type="Proteomes" id="UP001580407"/>
    </source>
</evidence>
<accession>A0ABV5B6S2</accession>
<reference evidence="1 2" key="1">
    <citation type="submission" date="2024-09" db="EMBL/GenBank/DDBJ databases">
        <authorList>
            <person name="Ruan L."/>
        </authorList>
    </citation>
    <scope>NUCLEOTIDE SEQUENCE [LARGE SCALE GENOMIC DNA]</scope>
    <source>
        <strain evidence="1 2">D33</strain>
    </source>
</reference>
<gene>
    <name evidence="1" type="ORF">ACE3NQ_10445</name>
</gene>
<evidence type="ECO:0000313" key="1">
    <source>
        <dbReference type="EMBL" id="MFB5681330.1"/>
    </source>
</evidence>
<dbReference type="Proteomes" id="UP001580407">
    <property type="component" value="Unassembled WGS sequence"/>
</dbReference>
<proteinExistence type="predicted"/>
<sequence>MPLPMVHLSTAVTYVERKNLQEIPGLFYLGNIAPDAIHMRDGSTSEDKQRTHFEHKSQGEDLKDVKFLYMEYMAHHEAAAWKWFVKGYFMHVLTDYYWFKLLYPGYVGYADRLGLSDQEKRTYYYQETDQADFHLFRQQPWRERVWLAMDDAEIYDFGDLLSADEISRWRDRTSAFFADPAKEPQIKPEYFSDALIQGFVTDTAEKLMPLFDEWDKVAGWKL</sequence>
<dbReference type="EMBL" id="JBHILM010000009">
    <property type="protein sequence ID" value="MFB5681330.1"/>
    <property type="molecule type" value="Genomic_DNA"/>
</dbReference>
<name>A0ABV5B6S2_9BACL</name>
<keyword evidence="2" id="KW-1185">Reference proteome</keyword>